<dbReference type="RefSeq" id="WP_253763240.1">
    <property type="nucleotide sequence ID" value="NZ_JAMZDZ010000001.1"/>
</dbReference>
<organism evidence="1 2">
    <name type="scientific">Hamadaea flava</name>
    <dbReference type="NCBI Taxonomy" id="1742688"/>
    <lineage>
        <taxon>Bacteria</taxon>
        <taxon>Bacillati</taxon>
        <taxon>Actinomycetota</taxon>
        <taxon>Actinomycetes</taxon>
        <taxon>Micromonosporales</taxon>
        <taxon>Micromonosporaceae</taxon>
        <taxon>Hamadaea</taxon>
    </lineage>
</organism>
<protein>
    <submittedName>
        <fullName evidence="1">Uncharacterized protein</fullName>
    </submittedName>
</protein>
<reference evidence="2" key="1">
    <citation type="journal article" date="2019" name="Int. J. Syst. Evol. Microbiol.">
        <title>The Global Catalogue of Microorganisms (GCM) 10K type strain sequencing project: providing services to taxonomists for standard genome sequencing and annotation.</title>
        <authorList>
            <consortium name="The Broad Institute Genomics Platform"/>
            <consortium name="The Broad Institute Genome Sequencing Center for Infectious Disease"/>
            <person name="Wu L."/>
            <person name="Ma J."/>
        </authorList>
    </citation>
    <scope>NUCLEOTIDE SEQUENCE [LARGE SCALE GENOMIC DNA]</scope>
    <source>
        <strain evidence="2">CGMCC 4.7289</strain>
    </source>
</reference>
<comment type="caution">
    <text evidence="1">The sequence shown here is derived from an EMBL/GenBank/DDBJ whole genome shotgun (WGS) entry which is preliminary data.</text>
</comment>
<sequence length="103" mass="11248">MMNGYGESAFVCDGCQVGVLLGVYTEPHNAKPGFFQLADAVKRNWANQPLSKSIWKFLAHHTGHPVGIRDAGGLRDYLLVGRDDTIESYINGWPSGAEEGSPR</sequence>
<gene>
    <name evidence="1" type="ORF">ACFOZ4_34695</name>
</gene>
<dbReference type="EMBL" id="JBHSAY010000026">
    <property type="protein sequence ID" value="MFC4135788.1"/>
    <property type="molecule type" value="Genomic_DNA"/>
</dbReference>
<dbReference type="Proteomes" id="UP001595816">
    <property type="component" value="Unassembled WGS sequence"/>
</dbReference>
<evidence type="ECO:0000313" key="1">
    <source>
        <dbReference type="EMBL" id="MFC4135788.1"/>
    </source>
</evidence>
<name>A0ABV8LZL1_9ACTN</name>
<proteinExistence type="predicted"/>
<keyword evidence="2" id="KW-1185">Reference proteome</keyword>
<accession>A0ABV8LZL1</accession>
<evidence type="ECO:0000313" key="2">
    <source>
        <dbReference type="Proteomes" id="UP001595816"/>
    </source>
</evidence>